<sequence length="586" mass="66601">MDTASGSPKRPLYQPPPTIAVADAALKELSLLLRPRRKWGRGYLPFTAGSDRVQQRLGQMEMFLAAYVRSGSTSEWSNQSLCTAVAHQKGLARARILRKWTRDFIADHHALPCPVENTWSTSLLDQRPDLKVAICDHLLGLGKYVRAVDIVHFMLDPANMVKHGLTKPVCLSTAQTWMHALDYRWTKVPSGQFVDGHERGDVVAYRQSRFLPEMARSDPHAREWDNDGNVVPVPGNVPRPLKQTVVYWWHDESVFYAHDRRQTRWVHKSEKAVPRAKGEGASLMVADFVSADYGWLRSPDGKESARVLFKPGKNRDGYFTHEEILSHATTAMDILQRHYPHEHHILIFDNAPTHLKRAADALSARHMSKFPTHADKPMFGVEANVLDVVSGKPVYGRDGKLLKRKVRMEHGTLPNGQRQSLYFEAGHPREGVFKGMAQILEERGYADARKLLAQCPEFKCKPPAKNCCCRRLLFNEPDFRDVETLLETHCRGRGVDVLFLPKFHCELNCIEQCWGHAKRTYRKFPPSSAEADLERNVVAALDAVPLVSIRRFYTRAHQFMDAYRRGLDGLRAAWAAKKTRNAGVVR</sequence>
<organism evidence="1 2">
    <name type="scientific">Lentinus brumalis</name>
    <dbReference type="NCBI Taxonomy" id="2498619"/>
    <lineage>
        <taxon>Eukaryota</taxon>
        <taxon>Fungi</taxon>
        <taxon>Dikarya</taxon>
        <taxon>Basidiomycota</taxon>
        <taxon>Agaricomycotina</taxon>
        <taxon>Agaricomycetes</taxon>
        <taxon>Polyporales</taxon>
        <taxon>Polyporaceae</taxon>
        <taxon>Lentinus</taxon>
    </lineage>
</organism>
<gene>
    <name evidence="1" type="ORF">OH76DRAFT_1477023</name>
</gene>
<dbReference type="GO" id="GO:0003676">
    <property type="term" value="F:nucleic acid binding"/>
    <property type="evidence" value="ECO:0007669"/>
    <property type="project" value="InterPro"/>
</dbReference>
<accession>A0A371DV41</accession>
<protein>
    <submittedName>
        <fullName evidence="1">Uncharacterized protein</fullName>
    </submittedName>
</protein>
<dbReference type="AlphaFoldDB" id="A0A371DV41"/>
<dbReference type="Proteomes" id="UP000256964">
    <property type="component" value="Unassembled WGS sequence"/>
</dbReference>
<dbReference type="Gene3D" id="3.30.420.10">
    <property type="entry name" value="Ribonuclease H-like superfamily/Ribonuclease H"/>
    <property type="match status" value="1"/>
</dbReference>
<dbReference type="PANTHER" id="PTHR35871">
    <property type="entry name" value="EXPRESSED PROTEIN"/>
    <property type="match status" value="1"/>
</dbReference>
<evidence type="ECO:0000313" key="1">
    <source>
        <dbReference type="EMBL" id="RDX56410.1"/>
    </source>
</evidence>
<dbReference type="InterPro" id="IPR036397">
    <property type="entry name" value="RNaseH_sf"/>
</dbReference>
<dbReference type="EMBL" id="KZ857380">
    <property type="protein sequence ID" value="RDX56410.1"/>
    <property type="molecule type" value="Genomic_DNA"/>
</dbReference>
<proteinExistence type="predicted"/>
<evidence type="ECO:0000313" key="2">
    <source>
        <dbReference type="Proteomes" id="UP000256964"/>
    </source>
</evidence>
<reference evidence="1 2" key="1">
    <citation type="journal article" date="2018" name="Biotechnol. Biofuels">
        <title>Integrative visual omics of the white-rot fungus Polyporus brumalis exposes the biotechnological potential of its oxidative enzymes for delignifying raw plant biomass.</title>
        <authorList>
            <person name="Miyauchi S."/>
            <person name="Rancon A."/>
            <person name="Drula E."/>
            <person name="Hage H."/>
            <person name="Chaduli D."/>
            <person name="Favel A."/>
            <person name="Grisel S."/>
            <person name="Henrissat B."/>
            <person name="Herpoel-Gimbert I."/>
            <person name="Ruiz-Duenas F.J."/>
            <person name="Chevret D."/>
            <person name="Hainaut M."/>
            <person name="Lin J."/>
            <person name="Wang M."/>
            <person name="Pangilinan J."/>
            <person name="Lipzen A."/>
            <person name="Lesage-Meessen L."/>
            <person name="Navarro D."/>
            <person name="Riley R."/>
            <person name="Grigoriev I.V."/>
            <person name="Zhou S."/>
            <person name="Raouche S."/>
            <person name="Rosso M.N."/>
        </authorList>
    </citation>
    <scope>NUCLEOTIDE SEQUENCE [LARGE SCALE GENOMIC DNA]</scope>
    <source>
        <strain evidence="1 2">BRFM 1820</strain>
    </source>
</reference>
<dbReference type="OrthoDB" id="6511194at2759"/>
<dbReference type="PANTHER" id="PTHR35871:SF1">
    <property type="entry name" value="CXC1-LIKE CYSTEINE CLUSTER ASSOCIATED WITH KDZ TRANSPOSASES DOMAIN-CONTAINING PROTEIN"/>
    <property type="match status" value="1"/>
</dbReference>
<keyword evidence="2" id="KW-1185">Reference proteome</keyword>
<name>A0A371DV41_9APHY</name>